<evidence type="ECO:0000256" key="3">
    <source>
        <dbReference type="ARBA" id="ARBA00023125"/>
    </source>
</evidence>
<evidence type="ECO:0000256" key="4">
    <source>
        <dbReference type="ARBA" id="ARBA00023163"/>
    </source>
</evidence>
<reference evidence="6" key="1">
    <citation type="journal article" date="2014" name="Int. J. Syst. Evol. Microbiol.">
        <title>Complete genome sequence of Corynebacterium casei LMG S-19264T (=DSM 44701T), isolated from a smear-ripened cheese.</title>
        <authorList>
            <consortium name="US DOE Joint Genome Institute (JGI-PGF)"/>
            <person name="Walter F."/>
            <person name="Albersmeier A."/>
            <person name="Kalinowski J."/>
            <person name="Ruckert C."/>
        </authorList>
    </citation>
    <scope>NUCLEOTIDE SEQUENCE</scope>
    <source>
        <strain evidence="6">NBRC 101628</strain>
    </source>
</reference>
<dbReference type="InterPro" id="IPR036390">
    <property type="entry name" value="WH_DNA-bd_sf"/>
</dbReference>
<dbReference type="InterPro" id="IPR036388">
    <property type="entry name" value="WH-like_DNA-bd_sf"/>
</dbReference>
<keyword evidence="4" id="KW-0804">Transcription</keyword>
<dbReference type="Gene3D" id="1.10.10.10">
    <property type="entry name" value="Winged helix-like DNA-binding domain superfamily/Winged helix DNA-binding domain"/>
    <property type="match status" value="1"/>
</dbReference>
<dbReference type="PROSITE" id="PS50931">
    <property type="entry name" value="HTH_LYSR"/>
    <property type="match status" value="1"/>
</dbReference>
<feature type="domain" description="HTH lysR-type" evidence="5">
    <location>
        <begin position="1"/>
        <end position="60"/>
    </location>
</feature>
<keyword evidence="3" id="KW-0238">DNA-binding</keyword>
<dbReference type="PANTHER" id="PTHR30126:SF91">
    <property type="entry name" value="LYSR FAMILY TRANSCRIPTIONAL REGULATOR"/>
    <property type="match status" value="1"/>
</dbReference>
<dbReference type="GO" id="GO:0003700">
    <property type="term" value="F:DNA-binding transcription factor activity"/>
    <property type="evidence" value="ECO:0007669"/>
    <property type="project" value="InterPro"/>
</dbReference>
<dbReference type="Gene3D" id="3.40.190.10">
    <property type="entry name" value="Periplasmic binding protein-like II"/>
    <property type="match status" value="2"/>
</dbReference>
<dbReference type="RefSeq" id="WP_095505254.1">
    <property type="nucleotide sequence ID" value="NZ_BSNC01000004.1"/>
</dbReference>
<proteinExistence type="inferred from homology"/>
<keyword evidence="7" id="KW-1185">Reference proteome</keyword>
<dbReference type="GO" id="GO:0000976">
    <property type="term" value="F:transcription cis-regulatory region binding"/>
    <property type="evidence" value="ECO:0007669"/>
    <property type="project" value="TreeGrafter"/>
</dbReference>
<dbReference type="Pfam" id="PF03466">
    <property type="entry name" value="LysR_substrate"/>
    <property type="match status" value="1"/>
</dbReference>
<dbReference type="EMBL" id="BSNC01000004">
    <property type="protein sequence ID" value="GLP96309.1"/>
    <property type="molecule type" value="Genomic_DNA"/>
</dbReference>
<dbReference type="PANTHER" id="PTHR30126">
    <property type="entry name" value="HTH-TYPE TRANSCRIPTIONAL REGULATOR"/>
    <property type="match status" value="1"/>
</dbReference>
<dbReference type="Pfam" id="PF00126">
    <property type="entry name" value="HTH_1"/>
    <property type="match status" value="1"/>
</dbReference>
<comment type="caution">
    <text evidence="6">The sequence shown here is derived from an EMBL/GenBank/DDBJ whole genome shotgun (WGS) entry which is preliminary data.</text>
</comment>
<dbReference type="SUPFAM" id="SSF46785">
    <property type="entry name" value="Winged helix' DNA-binding domain"/>
    <property type="match status" value="1"/>
</dbReference>
<organism evidence="6 7">
    <name type="scientific">Paraferrimonas sedimenticola</name>
    <dbReference type="NCBI Taxonomy" id="375674"/>
    <lineage>
        <taxon>Bacteria</taxon>
        <taxon>Pseudomonadati</taxon>
        <taxon>Pseudomonadota</taxon>
        <taxon>Gammaproteobacteria</taxon>
        <taxon>Alteromonadales</taxon>
        <taxon>Ferrimonadaceae</taxon>
        <taxon>Paraferrimonas</taxon>
    </lineage>
</organism>
<reference evidence="6" key="2">
    <citation type="submission" date="2023-01" db="EMBL/GenBank/DDBJ databases">
        <title>Draft genome sequence of Paraferrimonas sedimenticola strain NBRC 101628.</title>
        <authorList>
            <person name="Sun Q."/>
            <person name="Mori K."/>
        </authorList>
    </citation>
    <scope>NUCLEOTIDE SEQUENCE</scope>
    <source>
        <strain evidence="6">NBRC 101628</strain>
    </source>
</reference>
<accession>A0AA37VVY1</accession>
<gene>
    <name evidence="6" type="ORF">GCM10007895_16150</name>
</gene>
<dbReference type="Proteomes" id="UP001161422">
    <property type="component" value="Unassembled WGS sequence"/>
</dbReference>
<evidence type="ECO:0000256" key="2">
    <source>
        <dbReference type="ARBA" id="ARBA00023015"/>
    </source>
</evidence>
<keyword evidence="2" id="KW-0805">Transcription regulation</keyword>
<sequence length="292" mass="32227">MPYTLEQVRSFIAVVDSGGFSQAARRLNKHIATVRDQVVTLEAESGLQLFTRKAKSLELTEQGRTLYASAYSLLVSAEQLDATMDSLHNGESSSLSVGIDSGLLHCFNADFMGDLARKFSDKQIKLLVGDTLQIKSWLMSNLIDVGVCYSSFFYPVEIKATPLAQFEVKTVIANSESMKTQLAELGLAGMTQCAYTFTHDTSLQSKDILSSKVVLANNHDVLIQMVLAGIGFAHLAVHHCQSYIEDGRLLAVAKDENNVWSVDLLHNKDEVSQDRFGELTALLKQYLLQLTQ</sequence>
<dbReference type="InterPro" id="IPR005119">
    <property type="entry name" value="LysR_subst-bd"/>
</dbReference>
<evidence type="ECO:0000313" key="6">
    <source>
        <dbReference type="EMBL" id="GLP96309.1"/>
    </source>
</evidence>
<protein>
    <submittedName>
        <fullName evidence="6">LysR family transcriptional regulator</fullName>
    </submittedName>
</protein>
<evidence type="ECO:0000256" key="1">
    <source>
        <dbReference type="ARBA" id="ARBA00009437"/>
    </source>
</evidence>
<evidence type="ECO:0000259" key="5">
    <source>
        <dbReference type="PROSITE" id="PS50931"/>
    </source>
</evidence>
<comment type="similarity">
    <text evidence="1">Belongs to the LysR transcriptional regulatory family.</text>
</comment>
<dbReference type="InterPro" id="IPR000847">
    <property type="entry name" value="LysR_HTH_N"/>
</dbReference>
<dbReference type="SUPFAM" id="SSF53850">
    <property type="entry name" value="Periplasmic binding protein-like II"/>
    <property type="match status" value="1"/>
</dbReference>
<evidence type="ECO:0000313" key="7">
    <source>
        <dbReference type="Proteomes" id="UP001161422"/>
    </source>
</evidence>
<name>A0AA37VVY1_9GAMM</name>
<dbReference type="AlphaFoldDB" id="A0AA37VVY1"/>